<evidence type="ECO:0000256" key="1">
    <source>
        <dbReference type="ARBA" id="ARBA00022679"/>
    </source>
</evidence>
<dbReference type="Gene3D" id="3.10.20.370">
    <property type="match status" value="1"/>
</dbReference>
<dbReference type="Pfam" id="PF17917">
    <property type="entry name" value="RT_RNaseH"/>
    <property type="match status" value="1"/>
</dbReference>
<keyword evidence="2" id="KW-0548">Nucleotidyltransferase</keyword>
<organism evidence="9 10">
    <name type="scientific">Stichopus japonicus</name>
    <name type="common">Sea cucumber</name>
    <dbReference type="NCBI Taxonomy" id="307972"/>
    <lineage>
        <taxon>Eukaryota</taxon>
        <taxon>Metazoa</taxon>
        <taxon>Echinodermata</taxon>
        <taxon>Eleutherozoa</taxon>
        <taxon>Echinozoa</taxon>
        <taxon>Holothuroidea</taxon>
        <taxon>Aspidochirotacea</taxon>
        <taxon>Aspidochirotida</taxon>
        <taxon>Stichopodidae</taxon>
        <taxon>Apostichopus</taxon>
    </lineage>
</organism>
<dbReference type="GO" id="GO:0003964">
    <property type="term" value="F:RNA-directed DNA polymerase activity"/>
    <property type="evidence" value="ECO:0007669"/>
    <property type="project" value="UniProtKB-KW"/>
</dbReference>
<dbReference type="Pfam" id="PF17921">
    <property type="entry name" value="Integrase_H2C2"/>
    <property type="match status" value="1"/>
</dbReference>
<dbReference type="InterPro" id="IPR012337">
    <property type="entry name" value="RNaseH-like_sf"/>
</dbReference>
<feature type="compositionally biased region" description="Basic residues" evidence="7">
    <location>
        <begin position="622"/>
        <end position="631"/>
    </location>
</feature>
<dbReference type="PROSITE" id="PS50994">
    <property type="entry name" value="INTEGRASE"/>
    <property type="match status" value="1"/>
</dbReference>
<evidence type="ECO:0000313" key="10">
    <source>
        <dbReference type="Proteomes" id="UP000230750"/>
    </source>
</evidence>
<dbReference type="InterPro" id="IPR041588">
    <property type="entry name" value="Integrase_H2C2"/>
</dbReference>
<comment type="caution">
    <text evidence="9">The sequence shown here is derived from an EMBL/GenBank/DDBJ whole genome shotgun (WGS) entry which is preliminary data.</text>
</comment>
<feature type="compositionally biased region" description="Basic and acidic residues" evidence="7">
    <location>
        <begin position="661"/>
        <end position="680"/>
    </location>
</feature>
<dbReference type="Gene3D" id="3.30.420.10">
    <property type="entry name" value="Ribonuclease H-like superfamily/Ribonuclease H"/>
    <property type="match status" value="1"/>
</dbReference>
<dbReference type="InterPro" id="IPR041373">
    <property type="entry name" value="RT_RNaseH"/>
</dbReference>
<protein>
    <recommendedName>
        <fullName evidence="8">Integrase catalytic domain-containing protein</fullName>
    </recommendedName>
</protein>
<feature type="domain" description="Integrase catalytic" evidence="8">
    <location>
        <begin position="334"/>
        <end position="496"/>
    </location>
</feature>
<accession>A0A2G8LDG1</accession>
<dbReference type="InterPro" id="IPR043502">
    <property type="entry name" value="DNA/RNA_pol_sf"/>
</dbReference>
<gene>
    <name evidence="9" type="ORF">BSL78_04800</name>
</gene>
<dbReference type="FunFam" id="3.10.20.370:FF:000001">
    <property type="entry name" value="Retrovirus-related Pol polyprotein from transposon 17.6-like protein"/>
    <property type="match status" value="1"/>
</dbReference>
<dbReference type="GO" id="GO:0004519">
    <property type="term" value="F:endonuclease activity"/>
    <property type="evidence" value="ECO:0007669"/>
    <property type="project" value="UniProtKB-KW"/>
</dbReference>
<evidence type="ECO:0000313" key="9">
    <source>
        <dbReference type="EMBL" id="PIK58294.1"/>
    </source>
</evidence>
<dbReference type="SUPFAM" id="SSF56672">
    <property type="entry name" value="DNA/RNA polymerases"/>
    <property type="match status" value="1"/>
</dbReference>
<dbReference type="GO" id="GO:0003676">
    <property type="term" value="F:nucleic acid binding"/>
    <property type="evidence" value="ECO:0007669"/>
    <property type="project" value="InterPro"/>
</dbReference>
<evidence type="ECO:0000256" key="5">
    <source>
        <dbReference type="ARBA" id="ARBA00022801"/>
    </source>
</evidence>
<keyword evidence="6" id="KW-0695">RNA-directed DNA polymerase</keyword>
<dbReference type="OrthoDB" id="5988675at2759"/>
<keyword evidence="3" id="KW-0540">Nuclease</keyword>
<evidence type="ECO:0000256" key="7">
    <source>
        <dbReference type="SAM" id="MobiDB-lite"/>
    </source>
</evidence>
<evidence type="ECO:0000256" key="2">
    <source>
        <dbReference type="ARBA" id="ARBA00022695"/>
    </source>
</evidence>
<evidence type="ECO:0000256" key="4">
    <source>
        <dbReference type="ARBA" id="ARBA00022759"/>
    </source>
</evidence>
<dbReference type="SUPFAM" id="SSF53098">
    <property type="entry name" value="Ribonuclease H-like"/>
    <property type="match status" value="1"/>
</dbReference>
<evidence type="ECO:0000256" key="6">
    <source>
        <dbReference type="ARBA" id="ARBA00022918"/>
    </source>
</evidence>
<dbReference type="Pfam" id="PF00665">
    <property type="entry name" value="rve"/>
    <property type="match status" value="1"/>
</dbReference>
<keyword evidence="10" id="KW-1185">Reference proteome</keyword>
<dbReference type="FunFam" id="3.30.420.10:FF:000032">
    <property type="entry name" value="Retrovirus-related Pol polyprotein from transposon 297-like Protein"/>
    <property type="match status" value="1"/>
</dbReference>
<dbReference type="CDD" id="cd09274">
    <property type="entry name" value="RNase_HI_RT_Ty3"/>
    <property type="match status" value="1"/>
</dbReference>
<dbReference type="EMBL" id="MRZV01000117">
    <property type="protein sequence ID" value="PIK58294.1"/>
    <property type="molecule type" value="Genomic_DNA"/>
</dbReference>
<reference evidence="9 10" key="1">
    <citation type="journal article" date="2017" name="PLoS Biol.">
        <title>The sea cucumber genome provides insights into morphological evolution and visceral regeneration.</title>
        <authorList>
            <person name="Zhang X."/>
            <person name="Sun L."/>
            <person name="Yuan J."/>
            <person name="Sun Y."/>
            <person name="Gao Y."/>
            <person name="Zhang L."/>
            <person name="Li S."/>
            <person name="Dai H."/>
            <person name="Hamel J.F."/>
            <person name="Liu C."/>
            <person name="Yu Y."/>
            <person name="Liu S."/>
            <person name="Lin W."/>
            <person name="Guo K."/>
            <person name="Jin S."/>
            <person name="Xu P."/>
            <person name="Storey K.B."/>
            <person name="Huan P."/>
            <person name="Zhang T."/>
            <person name="Zhou Y."/>
            <person name="Zhang J."/>
            <person name="Lin C."/>
            <person name="Li X."/>
            <person name="Xing L."/>
            <person name="Huo D."/>
            <person name="Sun M."/>
            <person name="Wang L."/>
            <person name="Mercier A."/>
            <person name="Li F."/>
            <person name="Yang H."/>
            <person name="Xiang J."/>
        </authorList>
    </citation>
    <scope>NUCLEOTIDE SEQUENCE [LARGE SCALE GENOMIC DNA]</scope>
    <source>
        <strain evidence="9">Shaxun</strain>
        <tissue evidence="9">Muscle</tissue>
    </source>
</reference>
<evidence type="ECO:0000259" key="8">
    <source>
        <dbReference type="PROSITE" id="PS50994"/>
    </source>
</evidence>
<name>A0A2G8LDG1_STIJA</name>
<dbReference type="InterPro" id="IPR036397">
    <property type="entry name" value="RNaseH_sf"/>
</dbReference>
<dbReference type="InterPro" id="IPR050951">
    <property type="entry name" value="Retrovirus_Pol_polyprotein"/>
</dbReference>
<dbReference type="GO" id="GO:0016787">
    <property type="term" value="F:hydrolase activity"/>
    <property type="evidence" value="ECO:0007669"/>
    <property type="project" value="UniProtKB-KW"/>
</dbReference>
<dbReference type="FunFam" id="1.10.340.70:FF:000001">
    <property type="entry name" value="Retrovirus-related Pol polyprotein from transposon gypsy-like Protein"/>
    <property type="match status" value="1"/>
</dbReference>
<sequence>MAFPDFSKPYILHTDASLMGLGAVLYQEQEGKLRVIAYASRTLSAPEKNYHSTKLEFLALKWAVTERFRDYLTYAKHFVVYTDNNPLTYIMTTARLNATGQRWVSDLASFRFDIKYRPGHSNQDADVLSRMPLETDINEYIQECTAEVPGCALQTISECAAANVEGTFVYADSLTADIDLCNIMNLTTDHKVSLIELKELKAAQANDPVIGKVLEYMEKGTKPTYKERKDEDPDVRALLNKWGELIVTTEGVLKRVTANREQLILPSKYKSMVLKQLHNEMCHVGVERTLDLVRERFYWAHMAKEVEFYVRKQCQCIKQKKPARHVKSPLVPIVTKEPFELVSIDYLHLEKSKGGYEYILVVVDHFTRFAQAYATKRKTALAAADHLFNDFFLKFGFPKRLHHDQGKEFENQLFTRLQQLSGVGHSRTTPYHPQGNGQVERLNRTLLNMLRSMTEQQRFNWKDSLRKCMHAYNCTKSEGTDIAFGLKGDETTRTQNETTGDQRETYAEKWRNKMKEAYKIAAQHAKKQSDRAKQRLDKKGHNVALHSGDRVLVKNLARVEGPGKLRPFWEEQVYVVTKQLPDIPVYEVRPESNRGRIRVLHRNLLLPCDALLPADNTPRRIVKKASSKHRRTTDIVEGSTDSSSDDEWVPDRFPGYPYQRVDQEGVRGGDLHRRGRRSEVDVGGDQVEIDNQSNSAGEQEICDPPEQPGQNLEICDPPEQPGQKLRPQRVKQGKKVLTYDNLGNPTWVRQEPHVCYLYQYIQPVECTKPNYLGNIYSKSLI</sequence>
<dbReference type="AlphaFoldDB" id="A0A2G8LDG1"/>
<dbReference type="GO" id="GO:0015074">
    <property type="term" value="P:DNA integration"/>
    <property type="evidence" value="ECO:0007669"/>
    <property type="project" value="InterPro"/>
</dbReference>
<feature type="region of interest" description="Disordered" evidence="7">
    <location>
        <begin position="622"/>
        <end position="712"/>
    </location>
</feature>
<keyword evidence="4" id="KW-0255">Endonuclease</keyword>
<keyword evidence="1" id="KW-0808">Transferase</keyword>
<proteinExistence type="predicted"/>
<keyword evidence="5" id="KW-0378">Hydrolase</keyword>
<dbReference type="PANTHER" id="PTHR37984">
    <property type="entry name" value="PROTEIN CBG26694"/>
    <property type="match status" value="1"/>
</dbReference>
<dbReference type="InterPro" id="IPR001584">
    <property type="entry name" value="Integrase_cat-core"/>
</dbReference>
<dbReference type="Proteomes" id="UP000230750">
    <property type="component" value="Unassembled WGS sequence"/>
</dbReference>
<dbReference type="PANTHER" id="PTHR37984:SF15">
    <property type="entry name" value="INTEGRASE CATALYTIC DOMAIN-CONTAINING PROTEIN"/>
    <property type="match status" value="1"/>
</dbReference>
<dbReference type="STRING" id="307972.A0A2G8LDG1"/>
<dbReference type="Gene3D" id="1.10.340.70">
    <property type="match status" value="1"/>
</dbReference>
<evidence type="ECO:0000256" key="3">
    <source>
        <dbReference type="ARBA" id="ARBA00022722"/>
    </source>
</evidence>